<dbReference type="Proteomes" id="UP000198577">
    <property type="component" value="Unassembled WGS sequence"/>
</dbReference>
<keyword evidence="3" id="KW-0963">Cytoplasm</keyword>
<dbReference type="SUPFAM" id="SSF51161">
    <property type="entry name" value="Trimeric LpxA-like enzymes"/>
    <property type="match status" value="1"/>
</dbReference>
<dbReference type="CDD" id="cd04181">
    <property type="entry name" value="NTP_transferase"/>
    <property type="match status" value="1"/>
</dbReference>
<dbReference type="Gene3D" id="2.160.10.10">
    <property type="entry name" value="Hexapeptide repeat proteins"/>
    <property type="match status" value="1"/>
</dbReference>
<dbReference type="SUPFAM" id="SSF53738">
    <property type="entry name" value="Phosphoglucomutase, first 3 domains"/>
    <property type="match status" value="2"/>
</dbReference>
<sequence length="803" mass="90190">MAGGSGSRLRPLTCDLPKPMVPVMVKPVMTYSIELLKKYGIKDIGITLQYLPQVIEDYFEDGSKFGVKLHYFVEETPLGTAGSVKNAEKFLDETFVVISGDALTDINISKAINFHKEKKAIATLVLKRVQMPLEYGVVITDESGAVTRFLEKPNWSEVFSDTVNTGIYILEPEVLTYFKAGQKFDFSQDLFPLLLEKGKPVYGYITDEYWCDIGNLQTYLQAHYDMLSGKVRFPMPGQKIGENIWVGENVDIDPGARLEGPCYIGDHTRIREGAYIGPFTVVGRYNDIGPHTSIKRSVLWDYNTLSRCVEIRGAAVCNKVDIRERVSIYEGAVVGNGCTLKPRVSVKPDVKIWPEKVIEHGTTVQSNVIWGTRFSKTLFGKNGITGKLNVDLDPRFAVRLGAALGAELKPNKRVAVSCDDNTGSAMLKYGMISGLLSSGVEVLDLGILTTPILRYMVPYFGLDGGIHVFEDKKVDGNVGIHFVDKNGGNFSPAFERQIENAFVREDFQRVAADKIPKVQHFFNIPLFYAKTLEKLVNADVIRNYGFKVLLSTPSKLVASIAETIFSDVGCEAHIVEDDIPLELERAEREQYSLACHVDSNGEELELYDERGKRISKEMSEAVRSFLCLNTTDKKEVVVPYTAPTAIETMAQSFKGKVIRTKTSRYALMNEVIKREGNGSEIFLLYSDALAMLLKLLEALAKERKTLSELISAIPRFYMTEKVIECPWEDKGKVMRWLIQEETRGNNVVELFEGVKVYHKNGWALVLPDSEEAVCRIYSEGVSEEYAEELTKFYEDKINWAKKQ</sequence>
<comment type="similarity">
    <text evidence="2">Belongs to the phosphohexose mutase family.</text>
</comment>
<keyword evidence="10" id="KW-1185">Reference proteome</keyword>
<dbReference type="SUPFAM" id="SSF55957">
    <property type="entry name" value="Phosphoglucomutase, C-terminal domain"/>
    <property type="match status" value="1"/>
</dbReference>
<keyword evidence="9" id="KW-0808">Transferase</keyword>
<feature type="domain" description="Alpha-D-phosphohexomutase alpha/beta/alpha" evidence="7">
    <location>
        <begin position="377"/>
        <end position="508"/>
    </location>
</feature>
<organism evidence="9 10">
    <name type="scientific">Caldicoprobacter faecalis</name>
    <dbReference type="NCBI Taxonomy" id="937334"/>
    <lineage>
        <taxon>Bacteria</taxon>
        <taxon>Bacillati</taxon>
        <taxon>Bacillota</taxon>
        <taxon>Clostridia</taxon>
        <taxon>Caldicoprobacterales</taxon>
        <taxon>Caldicoprobacteraceae</taxon>
        <taxon>Caldicoprobacter</taxon>
    </lineage>
</organism>
<dbReference type="PANTHER" id="PTHR22572">
    <property type="entry name" value="SUGAR-1-PHOSPHATE GUANYL TRANSFERASE"/>
    <property type="match status" value="1"/>
</dbReference>
<gene>
    <name evidence="9" type="ORF">SAMN05444406_10631</name>
</gene>
<dbReference type="InterPro" id="IPR029044">
    <property type="entry name" value="Nucleotide-diphossugar_trans"/>
</dbReference>
<keyword evidence="4" id="KW-0396">Initiation factor</keyword>
<dbReference type="InterPro" id="IPR050486">
    <property type="entry name" value="Mannose-1P_guanyltransferase"/>
</dbReference>
<dbReference type="Pfam" id="PF25084">
    <property type="entry name" value="LbH_EIF2B"/>
    <property type="match status" value="1"/>
</dbReference>
<name>A0A1I5U4U6_9FIRM</name>
<reference evidence="9 10" key="1">
    <citation type="submission" date="2016-10" db="EMBL/GenBank/DDBJ databases">
        <authorList>
            <person name="de Groot N.N."/>
        </authorList>
    </citation>
    <scope>NUCLEOTIDE SEQUENCE [LARGE SCALE GENOMIC DNA]</scope>
    <source>
        <strain evidence="9 10">DSM 20678</strain>
    </source>
</reference>
<evidence type="ECO:0000313" key="10">
    <source>
        <dbReference type="Proteomes" id="UP000198577"/>
    </source>
</evidence>
<evidence type="ECO:0000259" key="7">
    <source>
        <dbReference type="Pfam" id="PF02878"/>
    </source>
</evidence>
<dbReference type="Gene3D" id="3.90.550.10">
    <property type="entry name" value="Spore Coat Polysaccharide Biosynthesis Protein SpsA, Chain A"/>
    <property type="match status" value="1"/>
</dbReference>
<comment type="subcellular location">
    <subcellularLocation>
        <location evidence="1">Cytoplasm</location>
        <location evidence="1">Cytosol</location>
    </subcellularLocation>
</comment>
<dbReference type="GO" id="GO:0016868">
    <property type="term" value="F:intramolecular phosphotransferase activity"/>
    <property type="evidence" value="ECO:0007669"/>
    <property type="project" value="InterPro"/>
</dbReference>
<evidence type="ECO:0000313" key="9">
    <source>
        <dbReference type="EMBL" id="SFP90269.1"/>
    </source>
</evidence>
<evidence type="ECO:0000256" key="3">
    <source>
        <dbReference type="ARBA" id="ARBA00022490"/>
    </source>
</evidence>
<dbReference type="InterPro" id="IPR056764">
    <property type="entry name" value="LbH_EIF2B3/5"/>
</dbReference>
<dbReference type="InterPro" id="IPR005844">
    <property type="entry name" value="A-D-PHexomutase_a/b/a-I"/>
</dbReference>
<dbReference type="Pfam" id="PF00483">
    <property type="entry name" value="NTP_transferase"/>
    <property type="match status" value="1"/>
</dbReference>
<evidence type="ECO:0000256" key="5">
    <source>
        <dbReference type="ARBA" id="ARBA00022917"/>
    </source>
</evidence>
<evidence type="ECO:0000256" key="4">
    <source>
        <dbReference type="ARBA" id="ARBA00022540"/>
    </source>
</evidence>
<proteinExistence type="inferred from homology"/>
<accession>A0A1I5U4U6</accession>
<keyword evidence="5" id="KW-0648">Protein biosynthesis</keyword>
<dbReference type="InterPro" id="IPR036900">
    <property type="entry name" value="A-D-PHexomutase_C_sf"/>
</dbReference>
<feature type="domain" description="EIF2B subunit epsilon/gamma LbH" evidence="8">
    <location>
        <begin position="242"/>
        <end position="346"/>
    </location>
</feature>
<evidence type="ECO:0000256" key="2">
    <source>
        <dbReference type="ARBA" id="ARBA00010231"/>
    </source>
</evidence>
<dbReference type="GO" id="GO:0005975">
    <property type="term" value="P:carbohydrate metabolic process"/>
    <property type="evidence" value="ECO:0007669"/>
    <property type="project" value="InterPro"/>
</dbReference>
<dbReference type="InterPro" id="IPR011004">
    <property type="entry name" value="Trimer_LpxA-like_sf"/>
</dbReference>
<dbReference type="GO" id="GO:0016779">
    <property type="term" value="F:nucleotidyltransferase activity"/>
    <property type="evidence" value="ECO:0007669"/>
    <property type="project" value="UniProtKB-KW"/>
</dbReference>
<protein>
    <submittedName>
        <fullName evidence="9">Mannose-1-phosphate guanylyltransferase / phosphomannomutase</fullName>
    </submittedName>
</protein>
<dbReference type="Pfam" id="PF02878">
    <property type="entry name" value="PGM_PMM_I"/>
    <property type="match status" value="1"/>
</dbReference>
<dbReference type="EMBL" id="FOXR01000006">
    <property type="protein sequence ID" value="SFP90269.1"/>
    <property type="molecule type" value="Genomic_DNA"/>
</dbReference>
<evidence type="ECO:0000259" key="8">
    <source>
        <dbReference type="Pfam" id="PF25084"/>
    </source>
</evidence>
<keyword evidence="9" id="KW-0548">Nucleotidyltransferase</keyword>
<dbReference type="STRING" id="937334.SAMN05444406_10631"/>
<evidence type="ECO:0000256" key="1">
    <source>
        <dbReference type="ARBA" id="ARBA00004514"/>
    </source>
</evidence>
<dbReference type="SUPFAM" id="SSF53448">
    <property type="entry name" value="Nucleotide-diphospho-sugar transferases"/>
    <property type="match status" value="1"/>
</dbReference>
<dbReference type="InterPro" id="IPR016055">
    <property type="entry name" value="A-D-PHexomutase_a/b/a-I/II/III"/>
</dbReference>
<dbReference type="InterPro" id="IPR005835">
    <property type="entry name" value="NTP_transferase_dom"/>
</dbReference>
<dbReference type="Gene3D" id="3.30.310.50">
    <property type="entry name" value="Alpha-D-phosphohexomutase, C-terminal domain"/>
    <property type="match status" value="1"/>
</dbReference>
<evidence type="ECO:0000259" key="6">
    <source>
        <dbReference type="Pfam" id="PF00483"/>
    </source>
</evidence>
<dbReference type="AlphaFoldDB" id="A0A1I5U4U6"/>
<feature type="domain" description="Nucleotidyl transferase" evidence="6">
    <location>
        <begin position="1"/>
        <end position="227"/>
    </location>
</feature>
<dbReference type="Gene3D" id="3.40.120.10">
    <property type="entry name" value="Alpha-D-Glucose-1,6-Bisphosphate, subunit A, domain 3"/>
    <property type="match status" value="3"/>
</dbReference>